<name>S0ARR6_FERAC</name>
<protein>
    <submittedName>
        <fullName evidence="1">Uncharacterized protein</fullName>
    </submittedName>
</protein>
<dbReference type="KEGG" id="fac:FACI_IFERC01G1937"/>
<reference evidence="1 2" key="1">
    <citation type="journal article" date="2007" name="Proc. Natl. Acad. Sci. U.S.A.">
        <title>Genome dynamics in a natural archaeal population.</title>
        <authorList>
            <person name="Allen E.E."/>
            <person name="Tyson G.W."/>
            <person name="Whitaker R.J."/>
            <person name="Detter J.C."/>
            <person name="Richardson P.M."/>
            <person name="Banfield J.F."/>
        </authorList>
    </citation>
    <scope>NUCLEOTIDE SEQUENCE [LARGE SCALE GENOMIC DNA]</scope>
    <source>
        <strain evidence="2">fer1</strain>
    </source>
</reference>
<dbReference type="EMBL" id="CP004145">
    <property type="protein sequence ID" value="AGO61913.1"/>
    <property type="molecule type" value="Genomic_DNA"/>
</dbReference>
<dbReference type="GeneID" id="16026127"/>
<dbReference type="RefSeq" id="WP_009888136.1">
    <property type="nucleotide sequence ID" value="NC_021592.1"/>
</dbReference>
<dbReference type="AlphaFoldDB" id="S0ARR6"/>
<gene>
    <name evidence="1" type="ORF">FACI_IFERC00001G1937</name>
</gene>
<proteinExistence type="predicted"/>
<sequence length="411" mass="47233">MTEQMDIIRITQWAHSGYFPKDFYEIFNVPYPTYPEISKAISTLHELFENYSWYLENISKDNTRNKTESYFKLLLEDIFGELSISVKLAGEGYIKYSLRGIRSALDLLFAGLFTVSSWSPEDIKNKDSINPFANAFFSGYWGKLTPLNLDDLVLSTLESNVDRKSVKSSLHAVSEKFYPEIFSELGLDYTKTSKKEKKIKHFLENSLGIFFMNTIKYIDSDGWSTIKKEVFGNVEYFYLMLLSSDEFSLRACGNHEVELSESLKKKISINENSSTESIQNIKSLMFTGPEFDDETVTGLCDYCDNKATIYALISRPDTRLMSNLIKVQLQKDELESINSCIIDSFALIGKHVTGYFGDIIYSEIYSRLNDYAHSNIVREPSISEWFDDFFLPTSTVLQCILARPLWGDTQN</sequence>
<keyword evidence="2" id="KW-1185">Reference proteome</keyword>
<organism evidence="1 2">
    <name type="scientific">Ferroplasma acidarmanus Fer1</name>
    <dbReference type="NCBI Taxonomy" id="333146"/>
    <lineage>
        <taxon>Archaea</taxon>
        <taxon>Methanobacteriati</taxon>
        <taxon>Thermoplasmatota</taxon>
        <taxon>Thermoplasmata</taxon>
        <taxon>Thermoplasmatales</taxon>
        <taxon>Ferroplasmaceae</taxon>
        <taxon>Ferroplasma</taxon>
    </lineage>
</organism>
<dbReference type="Proteomes" id="UP000014660">
    <property type="component" value="Chromosome"/>
</dbReference>
<dbReference type="HOGENOM" id="CLU_668359_0_0_2"/>
<evidence type="ECO:0000313" key="1">
    <source>
        <dbReference type="EMBL" id="AGO61913.1"/>
    </source>
</evidence>
<evidence type="ECO:0000313" key="2">
    <source>
        <dbReference type="Proteomes" id="UP000014660"/>
    </source>
</evidence>
<accession>S0ARR6</accession>